<keyword evidence="9" id="KW-0732">Signal</keyword>
<evidence type="ECO:0000256" key="6">
    <source>
        <dbReference type="ARBA" id="ARBA00023136"/>
    </source>
</evidence>
<evidence type="ECO:0000256" key="9">
    <source>
        <dbReference type="SAM" id="SignalP"/>
    </source>
</evidence>
<proteinExistence type="inferred from homology"/>
<feature type="coiled-coil region" evidence="8">
    <location>
        <begin position="345"/>
        <end position="377"/>
    </location>
</feature>
<comment type="subcellular location">
    <subcellularLocation>
        <location evidence="1">Cell outer membrane</location>
    </subcellularLocation>
</comment>
<dbReference type="PANTHER" id="PTHR30026">
    <property type="entry name" value="OUTER MEMBRANE PROTEIN TOLC"/>
    <property type="match status" value="1"/>
</dbReference>
<reference evidence="10 11" key="1">
    <citation type="submission" date="2019-07" db="EMBL/GenBank/DDBJ databases">
        <title>Gramella aestuarii sp. nov., isolated from a tidal flat, and emended description of Gramella echinicola.</title>
        <authorList>
            <person name="Liu L."/>
        </authorList>
    </citation>
    <scope>NUCLEOTIDE SEQUENCE [LARGE SCALE GENOMIC DNA]</scope>
    <source>
        <strain evidence="10 11">BS12</strain>
    </source>
</reference>
<dbReference type="InterPro" id="IPR051906">
    <property type="entry name" value="TolC-like"/>
</dbReference>
<dbReference type="GO" id="GO:0015288">
    <property type="term" value="F:porin activity"/>
    <property type="evidence" value="ECO:0007669"/>
    <property type="project" value="TreeGrafter"/>
</dbReference>
<dbReference type="OrthoDB" id="1674454at2"/>
<dbReference type="SUPFAM" id="SSF56954">
    <property type="entry name" value="Outer membrane efflux proteins (OEP)"/>
    <property type="match status" value="1"/>
</dbReference>
<dbReference type="GO" id="GO:0015562">
    <property type="term" value="F:efflux transmembrane transporter activity"/>
    <property type="evidence" value="ECO:0007669"/>
    <property type="project" value="InterPro"/>
</dbReference>
<keyword evidence="4" id="KW-1134">Transmembrane beta strand</keyword>
<comment type="similarity">
    <text evidence="2">Belongs to the outer membrane factor (OMF) (TC 1.B.17) family.</text>
</comment>
<dbReference type="Pfam" id="PF02321">
    <property type="entry name" value="OEP"/>
    <property type="match status" value="1"/>
</dbReference>
<dbReference type="AlphaFoldDB" id="A0A7M3SY10"/>
<evidence type="ECO:0000313" key="11">
    <source>
        <dbReference type="Proteomes" id="UP000460416"/>
    </source>
</evidence>
<evidence type="ECO:0000256" key="5">
    <source>
        <dbReference type="ARBA" id="ARBA00022692"/>
    </source>
</evidence>
<keyword evidence="6" id="KW-0472">Membrane</keyword>
<dbReference type="GO" id="GO:0009279">
    <property type="term" value="C:cell outer membrane"/>
    <property type="evidence" value="ECO:0007669"/>
    <property type="project" value="UniProtKB-SubCell"/>
</dbReference>
<dbReference type="RefSeq" id="WP_156273814.1">
    <property type="nucleotide sequence ID" value="NZ_BAABGI010000002.1"/>
</dbReference>
<dbReference type="Gene3D" id="1.20.1600.10">
    <property type="entry name" value="Outer membrane efflux proteins (OEP)"/>
    <property type="match status" value="1"/>
</dbReference>
<evidence type="ECO:0000256" key="1">
    <source>
        <dbReference type="ARBA" id="ARBA00004442"/>
    </source>
</evidence>
<dbReference type="Proteomes" id="UP000460416">
    <property type="component" value="Unassembled WGS sequence"/>
</dbReference>
<accession>A0A7M3SY10</accession>
<evidence type="ECO:0000256" key="4">
    <source>
        <dbReference type="ARBA" id="ARBA00022452"/>
    </source>
</evidence>
<keyword evidence="3" id="KW-0813">Transport</keyword>
<dbReference type="EMBL" id="VJVW01000001">
    <property type="protein sequence ID" value="MUP41491.1"/>
    <property type="molecule type" value="Genomic_DNA"/>
</dbReference>
<keyword evidence="7" id="KW-0998">Cell outer membrane</keyword>
<evidence type="ECO:0000256" key="7">
    <source>
        <dbReference type="ARBA" id="ARBA00023237"/>
    </source>
</evidence>
<feature type="chain" id="PRO_5029760794" evidence="9">
    <location>
        <begin position="26"/>
        <end position="457"/>
    </location>
</feature>
<keyword evidence="8" id="KW-0175">Coiled coil</keyword>
<organism evidence="10 11">
    <name type="scientific">Christiangramia aestuarii</name>
    <dbReference type="NCBI Taxonomy" id="1028746"/>
    <lineage>
        <taxon>Bacteria</taxon>
        <taxon>Pseudomonadati</taxon>
        <taxon>Bacteroidota</taxon>
        <taxon>Flavobacteriia</taxon>
        <taxon>Flavobacteriales</taxon>
        <taxon>Flavobacteriaceae</taxon>
        <taxon>Christiangramia</taxon>
    </lineage>
</organism>
<feature type="signal peptide" evidence="9">
    <location>
        <begin position="1"/>
        <end position="25"/>
    </location>
</feature>
<dbReference type="InterPro" id="IPR003423">
    <property type="entry name" value="OMP_efflux"/>
</dbReference>
<dbReference type="PANTHER" id="PTHR30026:SF20">
    <property type="entry name" value="OUTER MEMBRANE PROTEIN TOLC"/>
    <property type="match status" value="1"/>
</dbReference>
<evidence type="ECO:0000256" key="8">
    <source>
        <dbReference type="SAM" id="Coils"/>
    </source>
</evidence>
<keyword evidence="5" id="KW-0812">Transmembrane</keyword>
<gene>
    <name evidence="10" type="ORF">FLP08_02805</name>
</gene>
<comment type="caution">
    <text evidence="10">The sequence shown here is derived from an EMBL/GenBank/DDBJ whole genome shotgun (WGS) entry which is preliminary data.</text>
</comment>
<evidence type="ECO:0000256" key="3">
    <source>
        <dbReference type="ARBA" id="ARBA00022448"/>
    </source>
</evidence>
<evidence type="ECO:0000313" key="10">
    <source>
        <dbReference type="EMBL" id="MUP41491.1"/>
    </source>
</evidence>
<evidence type="ECO:0000256" key="2">
    <source>
        <dbReference type="ARBA" id="ARBA00007613"/>
    </source>
</evidence>
<keyword evidence="11" id="KW-1185">Reference proteome</keyword>
<protein>
    <submittedName>
        <fullName evidence="10">TolC family protein</fullName>
    </submittedName>
</protein>
<dbReference type="GO" id="GO:1990281">
    <property type="term" value="C:efflux pump complex"/>
    <property type="evidence" value="ECO:0007669"/>
    <property type="project" value="TreeGrafter"/>
</dbReference>
<name>A0A7M3SY10_9FLAO</name>
<sequence length="457" mass="51795">MHIKKVGGSLLLLALAWLTPVSSNAQDLDPVLRNLIEKGIDKSHELNNKEFEAQQAVIDQKLARAVFLPKITLNGNYTRLDSDISFDEDTQQLLTGTQKLIIKEAAGIPFNSEFPAGVPVQPIPAIQESNILKSSVDLDWTLFSGFQASNALKASKHKEASINYAALAMEDKIALKIIETYDQLALVNASAEVLETTEDYLEQQEKFVQKAIENGLATPIERKKVELALQQLIARQLEFEQNRTILIELLHMLTGEQKNVLSAINPQLGSMGISETEQAEKRDEIKALEEAETASLYKAKMQRNNFIPKIALKGHYELLEDDLSLLDPKWYVGVGIRWNVFDGNKSRLEAKKSQLEAEKYREQREDAEEKIALSMIKAQQNLEASQQNTRIVQKEIELAMETYELTDKQYRNDLAPINDVLDALRDLEKAEFKLQDSYFQERRAKTELLHAQGKLNY</sequence>